<dbReference type="InterPro" id="IPR032675">
    <property type="entry name" value="LRR_dom_sf"/>
</dbReference>
<dbReference type="SUPFAM" id="SSF52058">
    <property type="entry name" value="L domain-like"/>
    <property type="match status" value="1"/>
</dbReference>
<feature type="domain" description="Aminoacyl-transfer RNA synthetases class-II family profile" evidence="14">
    <location>
        <begin position="1641"/>
        <end position="1957"/>
    </location>
</feature>
<feature type="region of interest" description="Disordered" evidence="13">
    <location>
        <begin position="1046"/>
        <end position="1195"/>
    </location>
</feature>
<dbReference type="InterPro" id="IPR045864">
    <property type="entry name" value="aa-tRNA-synth_II/BPL/LPL"/>
</dbReference>
<dbReference type="InterPro" id="IPR002313">
    <property type="entry name" value="Lys-tRNA-ligase_II"/>
</dbReference>
<evidence type="ECO:0000259" key="14">
    <source>
        <dbReference type="PROSITE" id="PS50862"/>
    </source>
</evidence>
<dbReference type="SUPFAM" id="SSF141091">
    <property type="entry name" value="L21p-like"/>
    <property type="match status" value="1"/>
</dbReference>
<dbReference type="Pfam" id="PF00004">
    <property type="entry name" value="AAA"/>
    <property type="match status" value="1"/>
</dbReference>
<dbReference type="InterPro" id="IPR019489">
    <property type="entry name" value="Clp_ATPase_C"/>
</dbReference>
<dbReference type="Pfam" id="PF07724">
    <property type="entry name" value="AAA_2"/>
    <property type="match status" value="1"/>
</dbReference>
<protein>
    <recommendedName>
        <fullName evidence="1 11">Lysine--tRNA ligase</fullName>
        <ecNumber evidence="1 11">6.1.1.6</ecNumber>
    </recommendedName>
    <alternativeName>
        <fullName evidence="9 11">Lysyl-tRNA synthetase</fullName>
    </alternativeName>
</protein>
<dbReference type="EC" id="6.1.1.6" evidence="1 11"/>
<dbReference type="CDD" id="cd00009">
    <property type="entry name" value="AAA"/>
    <property type="match status" value="1"/>
</dbReference>
<dbReference type="GO" id="GO:0004824">
    <property type="term" value="F:lysine-tRNA ligase activity"/>
    <property type="evidence" value="ECO:0007669"/>
    <property type="project" value="UniProtKB-EC"/>
</dbReference>
<dbReference type="SUPFAM" id="SSF47323">
    <property type="entry name" value="Anticodon-binding domain of a subclass of class I aminoacyl-tRNA synthetases"/>
    <property type="match status" value="1"/>
</dbReference>
<dbReference type="SMART" id="SM00382">
    <property type="entry name" value="AAA"/>
    <property type="match status" value="2"/>
</dbReference>
<dbReference type="InterPro" id="IPR010978">
    <property type="entry name" value="tRNA-bd_arm"/>
</dbReference>
<dbReference type="InterPro" id="IPR036164">
    <property type="entry name" value="bL21-like_sf"/>
</dbReference>
<dbReference type="InterPro" id="IPR006195">
    <property type="entry name" value="aa-tRNA-synth_II"/>
</dbReference>
<dbReference type="GO" id="GO:0034605">
    <property type="term" value="P:cellular response to heat"/>
    <property type="evidence" value="ECO:0007669"/>
    <property type="project" value="TreeGrafter"/>
</dbReference>
<keyword evidence="16" id="KW-1185">Reference proteome</keyword>
<evidence type="ECO:0000313" key="15">
    <source>
        <dbReference type="EMBL" id="CAG8447853.1"/>
    </source>
</evidence>
<evidence type="ECO:0000256" key="4">
    <source>
        <dbReference type="ARBA" id="ARBA00022741"/>
    </source>
</evidence>
<dbReference type="FunFam" id="3.40.50.300:FF:000025">
    <property type="entry name" value="ATP-dependent Clp protease subunit"/>
    <property type="match status" value="1"/>
</dbReference>
<dbReference type="InterPro" id="IPR018149">
    <property type="entry name" value="Lys-tRNA-synth_II_C"/>
</dbReference>
<dbReference type="NCBIfam" id="TIGR00499">
    <property type="entry name" value="lysS_bact"/>
    <property type="match status" value="1"/>
</dbReference>
<dbReference type="Gene3D" id="3.80.10.10">
    <property type="entry name" value="Ribonuclease Inhibitor"/>
    <property type="match status" value="1"/>
</dbReference>
<dbReference type="Gene3D" id="1.10.8.60">
    <property type="match status" value="1"/>
</dbReference>
<evidence type="ECO:0000256" key="3">
    <source>
        <dbReference type="ARBA" id="ARBA00022737"/>
    </source>
</evidence>
<dbReference type="GO" id="GO:0016887">
    <property type="term" value="F:ATP hydrolysis activity"/>
    <property type="evidence" value="ECO:0007669"/>
    <property type="project" value="InterPro"/>
</dbReference>
<dbReference type="SUPFAM" id="SSF50249">
    <property type="entry name" value="Nucleic acid-binding proteins"/>
    <property type="match status" value="1"/>
</dbReference>
<dbReference type="InterPro" id="IPR018368">
    <property type="entry name" value="ClpA/B_CS1"/>
</dbReference>
<dbReference type="SUPFAM" id="SSF46589">
    <property type="entry name" value="tRNA-binding arm"/>
    <property type="match status" value="1"/>
</dbReference>
<evidence type="ECO:0000256" key="7">
    <source>
        <dbReference type="ARBA" id="ARBA00023146"/>
    </source>
</evidence>
<comment type="caution">
    <text evidence="15">The sequence shown here is derived from an EMBL/GenBank/DDBJ whole genome shotgun (WGS) entry which is preliminary data.</text>
</comment>
<evidence type="ECO:0000256" key="1">
    <source>
        <dbReference type="ARBA" id="ARBA00013166"/>
    </source>
</evidence>
<feature type="compositionally biased region" description="Basic and acidic residues" evidence="13">
    <location>
        <begin position="1046"/>
        <end position="1116"/>
    </location>
</feature>
<dbReference type="Proteomes" id="UP000789396">
    <property type="component" value="Unassembled WGS sequence"/>
</dbReference>
<evidence type="ECO:0000256" key="8">
    <source>
        <dbReference type="ARBA" id="ARBA00023186"/>
    </source>
</evidence>
<dbReference type="PANTHER" id="PTHR11638:SF18">
    <property type="entry name" value="HEAT SHOCK PROTEIN 104"/>
    <property type="match status" value="1"/>
</dbReference>
<dbReference type="CDD" id="cd00775">
    <property type="entry name" value="LysRS_core"/>
    <property type="match status" value="1"/>
</dbReference>
<dbReference type="InterPro" id="IPR013155">
    <property type="entry name" value="M/V/L/I-tRNA-synth_anticd-bd"/>
</dbReference>
<gene>
    <name evidence="15" type="ORF">RFULGI_LOCUS49</name>
</gene>
<dbReference type="InterPro" id="IPR003959">
    <property type="entry name" value="ATPase_AAA_core"/>
</dbReference>
<sequence>MNKEKEIIERFTKNLNKETKVNELAVIGREREIKQLIYILSRMMKNNPLLIGYPGVGKTALVEGLVQRIKQERVPDYLRGKTVYQLDMMSLMAGTKFQGELEERLKIIFNFMAQPENNAILFIDEIHLIVGAGRSQGALDISNLLKPLLSRGEIQCIGATTQEEYHQYIEKDGALARRFSNILVTEPSHENTLRILQGIRNYFEIYYELKIYDDALLATVNFSQRYLTTTYLPDKAINLLDETCGRVRSEIELEIKKTALEKEKGQEIEQKEIDLTKAAELRYSTIPTNQAKVRELESRARSNVLRKYFINREDIALTIAQKYDLPIGKILDSEQQKLLFLSAILQQRVKGQNAALRTVSEAIFRARAGVQDPNRPLASFLFVGPTGVGKTEVALTIAEQLFDQKKNLIRLDMTEFSEPHSISKLIGSPPGYIGFEDKPRLEIVREKMHSVVLFDEIEKAHPEVINILLQILDNGFLTLANGREVNFRNTIIILTTNLGSELYFENKEMKEIKEELNAELKNHFRPEFLNRLDEIIFFNFLSRKVVKEIISKELQFFIQRIASEKNIKLRYSEEVVEKILNEAYSIEYGARPIKHYIEKKIGTLIGRGIVSQFLHRGGNYTLNLEEGTEEIKMTRANLQKLHIFPDTLQNNIIHQEYYQNEESCYYLPVADSLTGTLDLSSFPRLRKLTINQQFINRLILTGCQQLRELDADDNLLRKVILPLRAHRLKSIRLNDNNFWARDLSVFACFPRLKCLFLGTSDENRIRNLKLEELDINATDINGGLEYLNTEKLFGFTFGNCGRTGARVDDLKDALTDFLELQEAVEGTFFTDNSFENNLDKVEDIRLWQQEQRQQLAQIQRRKCRILSNELIEKLREIYSEGNNGYNPPIKFIDFELDKDAKISSDGVLWVNFVIKTTTDPALHISDFSLFFYQEKANETKYVRPYALGQINLIIKKGNIDLTTLADSGLFLNESYMSARPHDCLALELIARIINQFDNYKNSVIQKIIHQANSQSITETELNNNHITDYQTKQLEKDIENLVSAKKKNEEERQQAEAEARENAKKEEERLKKEQEEKEKKEAEEKEKKEREEEQENKRRAEEEARQQELNQKRDSFIAEITTALNQEPKLTNNELKNLEKEEKEKSYNDNKEETDELKKGKAAEDPQKYSEEVKKKTEEKLKDGGIEENELESETQKELQKLKDGEIKDADQLVAAENKIKQDIYQKEAAKKITDLTSQVNEVLKAKNKSQIIELKKKLLEFISKKLSNEYLELSKIAPWDTDTKNTILFVYQQLLIMLHPAIPFITEHIYQELTHQKILQAGIEILEKQLRFYEAECQRSQRILTNDNFQKKAPLPLIEEEKNKLIYYQEQKKKIQAKLKSKQYLYLPKKKEQIFRIDYQKNTKKDDEIFFDKVLQIDNEFGQPYLASKLEPKLPVRLRGKVVKHGQNKKIVGFRAQYTEVKILEVETGNIAGNQAEGVAGEQKKKYNNPFQITKFFQNTDLSTIIKQFSSFSQKELKEKSVLVSVAGRISRFNIVGGLIFADLTTQDQKIQLKVSENEKNKDKFRDFSDLLDVGDFIGVKGIVCKTNRGELSVEVNEFILLSKCLRPIPSSYYGLSDTEERFRNRPLDFIVNKQKKEIFFIRHQVIKNIRQFLEKKSFIEIETPILVSEASGAQAKPFITHHNKLHRDFYLRIATEIPLKKLLVGGFEKVYEIGRIFRNEGIDARHNPEFTTIEVYQAYENAEHMMNLTEELLHYLVEKVFHQQTEFAFNFHNISLKKPFRRLSMIEAIREHANVDFAKISNLEEACQLAQKYNLKLEKFQETTGHIVLAFFEEYVEKKLIQPTFIYDYPLEVSPLAKSKPGDEKIADRFELYIGGLEFANGYSELNDPSEQKRRFEEQSKQKELGNEEIASFDKEFLEALEYGMPPAGGLGIGIDRLLMLLTGQNSIKEVIAFPQLKNKGVIDQTIKYRNALQENNDNLNHLRDYWTKTGWTTRDFKHKARIICIAPQFDDDTKERESKQEEIYLVEMSVYNLKNEQLVLLKGKHEEIINLEEEQTIDKIINNTPVLTKEQGISLLFSTKYNPKLTEEKRLQNEFNLVLSITAKARYFTFYTKNNDYVLRIPLNRQKLVRTFFDFSPTQPEEKKIIKKEISLLIEKSLQEAADFSEIEIVKKKYLDKGGLISQLFQQVEKVEAKIKEHGSQQVPKKEEVDIYLEGEKIPLANLHPLTQITQKIYDIF</sequence>
<dbReference type="InterPro" id="IPR004364">
    <property type="entry name" value="Aa-tRNA-synt_II"/>
</dbReference>
<dbReference type="SUPFAM" id="SSF52540">
    <property type="entry name" value="P-loop containing nucleoside triphosphate hydrolases"/>
    <property type="match status" value="2"/>
</dbReference>
<keyword evidence="4" id="KW-0547">Nucleotide-binding</keyword>
<dbReference type="PRINTS" id="PR00982">
    <property type="entry name" value="TRNASYNTHLYS"/>
</dbReference>
<dbReference type="Pfam" id="PF00152">
    <property type="entry name" value="tRNA-synt_2"/>
    <property type="match status" value="1"/>
</dbReference>
<keyword evidence="12" id="KW-0175">Coiled coil</keyword>
<dbReference type="PANTHER" id="PTHR11638">
    <property type="entry name" value="ATP-DEPENDENT CLP PROTEASE"/>
    <property type="match status" value="1"/>
</dbReference>
<dbReference type="PROSITE" id="PS00870">
    <property type="entry name" value="CLPAB_1"/>
    <property type="match status" value="1"/>
</dbReference>
<dbReference type="GO" id="GO:0005737">
    <property type="term" value="C:cytoplasm"/>
    <property type="evidence" value="ECO:0007669"/>
    <property type="project" value="InterPro"/>
</dbReference>
<dbReference type="NCBIfam" id="NF001756">
    <property type="entry name" value="PRK00484.1"/>
    <property type="match status" value="1"/>
</dbReference>
<comment type="catalytic activity">
    <reaction evidence="10 11">
        <text>tRNA(Lys) + L-lysine + ATP = L-lysyl-tRNA(Lys) + AMP + diphosphate</text>
        <dbReference type="Rhea" id="RHEA:20792"/>
        <dbReference type="Rhea" id="RHEA-COMP:9696"/>
        <dbReference type="Rhea" id="RHEA-COMP:9697"/>
        <dbReference type="ChEBI" id="CHEBI:30616"/>
        <dbReference type="ChEBI" id="CHEBI:32551"/>
        <dbReference type="ChEBI" id="CHEBI:33019"/>
        <dbReference type="ChEBI" id="CHEBI:78442"/>
        <dbReference type="ChEBI" id="CHEBI:78529"/>
        <dbReference type="ChEBI" id="CHEBI:456215"/>
        <dbReference type="EC" id="6.1.1.6"/>
    </reaction>
</comment>
<dbReference type="CDD" id="cd04322">
    <property type="entry name" value="LysRS_N"/>
    <property type="match status" value="1"/>
</dbReference>
<dbReference type="GO" id="GO:0003676">
    <property type="term" value="F:nucleic acid binding"/>
    <property type="evidence" value="ECO:0007669"/>
    <property type="project" value="InterPro"/>
</dbReference>
<proteinExistence type="inferred from homology"/>
<name>A0A9N8YTE6_9GLOM</name>
<dbReference type="Pfam" id="PF17871">
    <property type="entry name" value="AAA_lid_9"/>
    <property type="match status" value="1"/>
</dbReference>
<feature type="coiled-coil region" evidence="12">
    <location>
        <begin position="1317"/>
        <end position="1379"/>
    </location>
</feature>
<dbReference type="Gene3D" id="3.40.50.300">
    <property type="entry name" value="P-loop containing nucleotide triphosphate hydrolases"/>
    <property type="match status" value="3"/>
</dbReference>
<dbReference type="InterPro" id="IPR044136">
    <property type="entry name" value="Lys-tRNA-ligase_II_N"/>
</dbReference>
<dbReference type="InterPro" id="IPR027417">
    <property type="entry name" value="P-loop_NTPase"/>
</dbReference>
<evidence type="ECO:0000256" key="12">
    <source>
        <dbReference type="SAM" id="Coils"/>
    </source>
</evidence>
<dbReference type="Pfam" id="PF10431">
    <property type="entry name" value="ClpB_D2-small"/>
    <property type="match status" value="1"/>
</dbReference>
<accession>A0A9N8YTE6</accession>
<organism evidence="15 16">
    <name type="scientific">Racocetra fulgida</name>
    <dbReference type="NCBI Taxonomy" id="60492"/>
    <lineage>
        <taxon>Eukaryota</taxon>
        <taxon>Fungi</taxon>
        <taxon>Fungi incertae sedis</taxon>
        <taxon>Mucoromycota</taxon>
        <taxon>Glomeromycotina</taxon>
        <taxon>Glomeromycetes</taxon>
        <taxon>Diversisporales</taxon>
        <taxon>Gigasporaceae</taxon>
        <taxon>Racocetra</taxon>
    </lineage>
</organism>
<dbReference type="InterPro" id="IPR012340">
    <property type="entry name" value="NA-bd_OB-fold"/>
</dbReference>
<keyword evidence="2" id="KW-0436">Ligase</keyword>
<dbReference type="InterPro" id="IPR003593">
    <property type="entry name" value="AAA+_ATPase"/>
</dbReference>
<dbReference type="InterPro" id="IPR004365">
    <property type="entry name" value="NA-bd_OB_tRNA"/>
</dbReference>
<dbReference type="Pfam" id="PF08264">
    <property type="entry name" value="Anticodon_1"/>
    <property type="match status" value="1"/>
</dbReference>
<dbReference type="Pfam" id="PF01336">
    <property type="entry name" value="tRNA_anti-codon"/>
    <property type="match status" value="1"/>
</dbReference>
<evidence type="ECO:0000256" key="6">
    <source>
        <dbReference type="ARBA" id="ARBA00022917"/>
    </source>
</evidence>
<dbReference type="SUPFAM" id="SSF55681">
    <property type="entry name" value="Class II aaRS and biotin synthetases"/>
    <property type="match status" value="1"/>
</dbReference>
<keyword evidence="3" id="KW-0677">Repeat</keyword>
<dbReference type="HAMAP" id="MF_00252">
    <property type="entry name" value="Lys_tRNA_synth_class2"/>
    <property type="match status" value="1"/>
</dbReference>
<evidence type="ECO:0000256" key="10">
    <source>
        <dbReference type="ARBA" id="ARBA00048573"/>
    </source>
</evidence>
<keyword evidence="7" id="KW-0030">Aminoacyl-tRNA synthetase</keyword>
<feature type="compositionally biased region" description="Basic and acidic residues" evidence="13">
    <location>
        <begin position="1136"/>
        <end position="1185"/>
    </location>
</feature>
<dbReference type="SMART" id="SM01086">
    <property type="entry name" value="ClpB_D2-small"/>
    <property type="match status" value="1"/>
</dbReference>
<keyword evidence="8" id="KW-0143">Chaperone</keyword>
<dbReference type="CDD" id="cd19499">
    <property type="entry name" value="RecA-like_ClpB_Hsp104-like"/>
    <property type="match status" value="1"/>
</dbReference>
<evidence type="ECO:0000256" key="13">
    <source>
        <dbReference type="SAM" id="MobiDB-lite"/>
    </source>
</evidence>
<dbReference type="Gene3D" id="2.40.50.140">
    <property type="entry name" value="Nucleic acid-binding proteins"/>
    <property type="match status" value="1"/>
</dbReference>
<dbReference type="EMBL" id="CAJVPZ010000002">
    <property type="protein sequence ID" value="CAG8447853.1"/>
    <property type="molecule type" value="Genomic_DNA"/>
</dbReference>
<keyword evidence="5" id="KW-0067">ATP-binding</keyword>
<evidence type="ECO:0000256" key="9">
    <source>
        <dbReference type="ARBA" id="ARBA00030563"/>
    </source>
</evidence>
<dbReference type="InterPro" id="IPR041546">
    <property type="entry name" value="ClpA/ClpB_AAA_lid"/>
</dbReference>
<dbReference type="InterPro" id="IPR009080">
    <property type="entry name" value="tRNAsynth_Ia_anticodon-bd"/>
</dbReference>
<dbReference type="Gene3D" id="1.10.730.10">
    <property type="entry name" value="Isoleucyl-tRNA Synthetase, Domain 1"/>
    <property type="match status" value="1"/>
</dbReference>
<evidence type="ECO:0000256" key="11">
    <source>
        <dbReference type="RuleBase" id="RU003748"/>
    </source>
</evidence>
<dbReference type="PROSITE" id="PS50862">
    <property type="entry name" value="AA_TRNA_LIGASE_II"/>
    <property type="match status" value="1"/>
</dbReference>
<dbReference type="GO" id="GO:0006430">
    <property type="term" value="P:lysyl-tRNA aminoacylation"/>
    <property type="evidence" value="ECO:0007669"/>
    <property type="project" value="InterPro"/>
</dbReference>
<dbReference type="OrthoDB" id="47330at2759"/>
<evidence type="ECO:0000256" key="2">
    <source>
        <dbReference type="ARBA" id="ARBA00022598"/>
    </source>
</evidence>
<dbReference type="InterPro" id="IPR050130">
    <property type="entry name" value="ClpA_ClpB"/>
</dbReference>
<reference evidence="15" key="1">
    <citation type="submission" date="2021-06" db="EMBL/GenBank/DDBJ databases">
        <authorList>
            <person name="Kallberg Y."/>
            <person name="Tangrot J."/>
            <person name="Rosling A."/>
        </authorList>
    </citation>
    <scope>NUCLEOTIDE SEQUENCE</scope>
    <source>
        <strain evidence="15">IN212</strain>
    </source>
</reference>
<dbReference type="Gene3D" id="3.30.930.10">
    <property type="entry name" value="Bira Bifunctional Protein, Domain 2"/>
    <property type="match status" value="2"/>
</dbReference>
<evidence type="ECO:0000313" key="16">
    <source>
        <dbReference type="Proteomes" id="UP000789396"/>
    </source>
</evidence>
<keyword evidence="6" id="KW-0648">Protein biosynthesis</keyword>
<dbReference type="GO" id="GO:0005524">
    <property type="term" value="F:ATP binding"/>
    <property type="evidence" value="ECO:0007669"/>
    <property type="project" value="UniProtKB-KW"/>
</dbReference>
<evidence type="ECO:0000256" key="5">
    <source>
        <dbReference type="ARBA" id="ARBA00022840"/>
    </source>
</evidence>